<dbReference type="CDD" id="cd02000">
    <property type="entry name" value="TPP_E1_PDC_ADC_BCADC"/>
    <property type="match status" value="1"/>
</dbReference>
<sequence length="308" mass="33383">MKDEAIYRRLFRTALLIRLVEERIIELYPSDKIQSPVHLSIGQEAVAVGVCDGLQPDDLVFATYRSHGFYIAKGGSLDAMFAELYGRKGGVSGGKAGSMHLAAPEVGLMGSSAVVASTIPHAVGAALSFKRRGASQIAVAVFGDGATEEGVYHESLNFAALMKVPVLFLCEDNGLAVHSHRPVRQSYRLAEHAASFGIASRRLEEGWDMLAIRQATLEAAARVRAGEPFVLEIVTSRYKEHVGVGEDFHFNYRSSDSVDAWKRRDPLIVDQKLAAALRPDIEREIEAAVAFAEASPAPGHAELLTDVI</sequence>
<gene>
    <name evidence="7" type="ORF">RSO01_11470</name>
</gene>
<evidence type="ECO:0000256" key="3">
    <source>
        <dbReference type="ARBA" id="ARBA00023052"/>
    </source>
</evidence>
<dbReference type="SUPFAM" id="SSF52518">
    <property type="entry name" value="Thiamin diphosphate-binding fold (THDP-binding)"/>
    <property type="match status" value="1"/>
</dbReference>
<dbReference type="InterPro" id="IPR029061">
    <property type="entry name" value="THDP-binding"/>
</dbReference>
<dbReference type="InterPro" id="IPR050642">
    <property type="entry name" value="PDH_E1_Alpha_Subunit"/>
</dbReference>
<organism evidence="7 8">
    <name type="scientific">Reyranella soli</name>
    <dbReference type="NCBI Taxonomy" id="1230389"/>
    <lineage>
        <taxon>Bacteria</taxon>
        <taxon>Pseudomonadati</taxon>
        <taxon>Pseudomonadota</taxon>
        <taxon>Alphaproteobacteria</taxon>
        <taxon>Hyphomicrobiales</taxon>
        <taxon>Reyranellaceae</taxon>
        <taxon>Reyranella</taxon>
    </lineage>
</organism>
<proteinExistence type="predicted"/>
<dbReference type="Gene3D" id="3.40.50.970">
    <property type="match status" value="1"/>
</dbReference>
<dbReference type="AlphaFoldDB" id="A0A512N5R6"/>
<dbReference type="Pfam" id="PF00676">
    <property type="entry name" value="E1_dh"/>
    <property type="match status" value="1"/>
</dbReference>
<comment type="catalytic activity">
    <reaction evidence="5">
        <text>N(6)-[(R)-lipoyl]-L-lysyl-[protein] + pyruvate + H(+) = N(6)-[(R)-S(8)-acetyldihydrolipoyl]-L-lysyl-[protein] + CO2</text>
        <dbReference type="Rhea" id="RHEA:19189"/>
        <dbReference type="Rhea" id="RHEA-COMP:10474"/>
        <dbReference type="Rhea" id="RHEA-COMP:10478"/>
        <dbReference type="ChEBI" id="CHEBI:15361"/>
        <dbReference type="ChEBI" id="CHEBI:15378"/>
        <dbReference type="ChEBI" id="CHEBI:16526"/>
        <dbReference type="ChEBI" id="CHEBI:83099"/>
        <dbReference type="ChEBI" id="CHEBI:83111"/>
        <dbReference type="EC" id="1.2.4.1"/>
    </reaction>
</comment>
<comment type="cofactor">
    <cofactor evidence="1">
        <name>thiamine diphosphate</name>
        <dbReference type="ChEBI" id="CHEBI:58937"/>
    </cofactor>
</comment>
<dbReference type="PANTHER" id="PTHR11516:SF60">
    <property type="entry name" value="PYRUVATE DEHYDROGENASE E1 COMPONENT SUBUNIT ALPHA"/>
    <property type="match status" value="1"/>
</dbReference>
<evidence type="ECO:0000259" key="6">
    <source>
        <dbReference type="Pfam" id="PF00676"/>
    </source>
</evidence>
<keyword evidence="3" id="KW-0786">Thiamine pyrophosphate</keyword>
<protein>
    <submittedName>
        <fullName evidence="7">Acetoin dehydrogenase</fullName>
    </submittedName>
</protein>
<evidence type="ECO:0000313" key="8">
    <source>
        <dbReference type="Proteomes" id="UP000321058"/>
    </source>
</evidence>
<dbReference type="GO" id="GO:0006086">
    <property type="term" value="P:pyruvate decarboxylation to acetyl-CoA"/>
    <property type="evidence" value="ECO:0007669"/>
    <property type="project" value="TreeGrafter"/>
</dbReference>
<accession>A0A512N5R6</accession>
<evidence type="ECO:0000256" key="2">
    <source>
        <dbReference type="ARBA" id="ARBA00023002"/>
    </source>
</evidence>
<comment type="function">
    <text evidence="4">The pyruvate dehydrogenase complex catalyzes the overall conversion of pyruvate to acetyl-CoA and CO(2). It contains multiple copies of three enzymatic components: pyruvate dehydrogenase (E1), dihydrolipoamide acetyltransferase (E2) and lipoamide dehydrogenase (E3).</text>
</comment>
<evidence type="ECO:0000256" key="1">
    <source>
        <dbReference type="ARBA" id="ARBA00001964"/>
    </source>
</evidence>
<dbReference type="PANTHER" id="PTHR11516">
    <property type="entry name" value="PYRUVATE DEHYDROGENASE E1 COMPONENT, ALPHA SUBUNIT BACTERIAL AND ORGANELLAR"/>
    <property type="match status" value="1"/>
</dbReference>
<reference evidence="7 8" key="1">
    <citation type="submission" date="2019-07" db="EMBL/GenBank/DDBJ databases">
        <title>Whole genome shotgun sequence of Reyranella soli NBRC 108950.</title>
        <authorList>
            <person name="Hosoyama A."/>
            <person name="Uohara A."/>
            <person name="Ohji S."/>
            <person name="Ichikawa N."/>
        </authorList>
    </citation>
    <scope>NUCLEOTIDE SEQUENCE [LARGE SCALE GENOMIC DNA]</scope>
    <source>
        <strain evidence="7 8">NBRC 108950</strain>
    </source>
</reference>
<dbReference type="EMBL" id="BKAJ01000020">
    <property type="protein sequence ID" value="GEP53981.1"/>
    <property type="molecule type" value="Genomic_DNA"/>
</dbReference>
<name>A0A512N5R6_9HYPH</name>
<dbReference type="RefSeq" id="WP_218037254.1">
    <property type="nucleotide sequence ID" value="NZ_BKAJ01000020.1"/>
</dbReference>
<dbReference type="GO" id="GO:0004739">
    <property type="term" value="F:pyruvate dehydrogenase (acetyl-transferring) activity"/>
    <property type="evidence" value="ECO:0007669"/>
    <property type="project" value="UniProtKB-EC"/>
</dbReference>
<comment type="caution">
    <text evidence="7">The sequence shown here is derived from an EMBL/GenBank/DDBJ whole genome shotgun (WGS) entry which is preliminary data.</text>
</comment>
<evidence type="ECO:0000256" key="4">
    <source>
        <dbReference type="ARBA" id="ARBA00025211"/>
    </source>
</evidence>
<dbReference type="InterPro" id="IPR001017">
    <property type="entry name" value="DH_E1"/>
</dbReference>
<dbReference type="Proteomes" id="UP000321058">
    <property type="component" value="Unassembled WGS sequence"/>
</dbReference>
<evidence type="ECO:0000313" key="7">
    <source>
        <dbReference type="EMBL" id="GEP53981.1"/>
    </source>
</evidence>
<feature type="domain" description="Dehydrogenase E1 component" evidence="6">
    <location>
        <begin position="15"/>
        <end position="267"/>
    </location>
</feature>
<keyword evidence="8" id="KW-1185">Reference proteome</keyword>
<keyword evidence="2" id="KW-0560">Oxidoreductase</keyword>
<evidence type="ECO:0000256" key="5">
    <source>
        <dbReference type="ARBA" id="ARBA00051231"/>
    </source>
</evidence>